<proteinExistence type="predicted"/>
<evidence type="ECO:0008006" key="3">
    <source>
        <dbReference type="Google" id="ProtNLM"/>
    </source>
</evidence>
<dbReference type="SUPFAM" id="SSF53756">
    <property type="entry name" value="UDP-Glycosyltransferase/glycogen phosphorylase"/>
    <property type="match status" value="1"/>
</dbReference>
<sequence>MNYRIVISDRLFTIDYANLGYHLTLPNGIDAGVPVWNYCGQRKALIISRLQKDKFMRLCAAIEFCATRNIPFEIAGMSENSSMTKRLKRRYTLRPDVFAPGAINTREFLKKNADRYLFVAGVGQVLLEAGAAGFPCLLASNKGAEYFTFLTRHNVRENYGRNLTLAHPAERHTNVRVSDIEFGQLDDYDISDAIRKNFSFSKCFEE</sequence>
<organism evidence="1 2">
    <name type="scientific">Alistipes inops</name>
    <dbReference type="NCBI Taxonomy" id="1501391"/>
    <lineage>
        <taxon>Bacteria</taxon>
        <taxon>Pseudomonadati</taxon>
        <taxon>Bacteroidota</taxon>
        <taxon>Bacteroidia</taxon>
        <taxon>Bacteroidales</taxon>
        <taxon>Rikenellaceae</taxon>
        <taxon>Alistipes</taxon>
    </lineage>
</organism>
<protein>
    <recommendedName>
        <fullName evidence="3">NYN domain-containing protein</fullName>
    </recommendedName>
</protein>
<keyword evidence="2" id="KW-1185">Reference proteome</keyword>
<dbReference type="Proteomes" id="UP000030889">
    <property type="component" value="Unassembled WGS sequence"/>
</dbReference>
<comment type="caution">
    <text evidence="1">The sequence shown here is derived from an EMBL/GenBank/DDBJ whole genome shotgun (WGS) entry which is preliminary data.</text>
</comment>
<gene>
    <name evidence="1" type="ORF">LG35_08435</name>
</gene>
<dbReference type="EMBL" id="JRGF01000010">
    <property type="protein sequence ID" value="KHE41596.1"/>
    <property type="molecule type" value="Genomic_DNA"/>
</dbReference>
<evidence type="ECO:0000313" key="2">
    <source>
        <dbReference type="Proteomes" id="UP000030889"/>
    </source>
</evidence>
<reference evidence="1 2" key="1">
    <citation type="submission" date="2014-09" db="EMBL/GenBank/DDBJ databases">
        <title>Alistipes sp. 627, sp. nov., a novel member of the family Rikenellaceae isolated from human faeces.</title>
        <authorList>
            <person name="Shkoporov A.N."/>
            <person name="Chaplin A.V."/>
            <person name="Motuzova O.V."/>
            <person name="Kafarskaia L.I."/>
            <person name="Khokhlova E.V."/>
            <person name="Efimov B.A."/>
        </authorList>
    </citation>
    <scope>NUCLEOTIDE SEQUENCE [LARGE SCALE GENOMIC DNA]</scope>
    <source>
        <strain evidence="1 2">627</strain>
    </source>
</reference>
<accession>A0ABR4YHK5</accession>
<name>A0ABR4YHK5_9BACT</name>
<evidence type="ECO:0000313" key="1">
    <source>
        <dbReference type="EMBL" id="KHE41596.1"/>
    </source>
</evidence>